<evidence type="ECO:0000256" key="7">
    <source>
        <dbReference type="ARBA" id="ARBA00022989"/>
    </source>
</evidence>
<feature type="transmembrane region" description="Helical" evidence="9">
    <location>
        <begin position="116"/>
        <end position="137"/>
    </location>
</feature>
<evidence type="ECO:0000256" key="2">
    <source>
        <dbReference type="ARBA" id="ARBA00009047"/>
    </source>
</evidence>
<keyword evidence="6 9" id="KW-0812">Transmembrane</keyword>
<feature type="transmembrane region" description="Helical" evidence="9">
    <location>
        <begin position="21"/>
        <end position="44"/>
    </location>
</feature>
<evidence type="ECO:0000313" key="13">
    <source>
        <dbReference type="Proteomes" id="UP000191448"/>
    </source>
</evidence>
<reference evidence="12 13" key="1">
    <citation type="submission" date="2016-02" db="EMBL/GenBank/DDBJ databases">
        <title>Genome sequence of Clostridium thermobutyricum DSM 4928.</title>
        <authorList>
            <person name="Poehlein A."/>
            <person name="Daniel R."/>
        </authorList>
    </citation>
    <scope>NUCLEOTIDE SEQUENCE [LARGE SCALE GENOMIC DNA]</scope>
    <source>
        <strain evidence="12 13">DSM 4928</strain>
    </source>
</reference>
<comment type="similarity">
    <text evidence="2 10">Belongs to the binding-protein-dependent transport system permease family. MalFG subfamily.</text>
</comment>
<dbReference type="Pfam" id="PF00528">
    <property type="entry name" value="BPD_transp_1"/>
    <property type="match status" value="1"/>
</dbReference>
<accession>A0A1V4SUU6</accession>
<dbReference type="SUPFAM" id="SSF161098">
    <property type="entry name" value="MetI-like"/>
    <property type="match status" value="1"/>
</dbReference>
<feature type="domain" description="ABC transmembrane type-1" evidence="11">
    <location>
        <begin position="82"/>
        <end position="304"/>
    </location>
</feature>
<dbReference type="InterPro" id="IPR000515">
    <property type="entry name" value="MetI-like"/>
</dbReference>
<evidence type="ECO:0000256" key="3">
    <source>
        <dbReference type="ARBA" id="ARBA00022448"/>
    </source>
</evidence>
<evidence type="ECO:0000256" key="9">
    <source>
        <dbReference type="RuleBase" id="RU363032"/>
    </source>
</evidence>
<evidence type="ECO:0000256" key="5">
    <source>
        <dbReference type="ARBA" id="ARBA00022597"/>
    </source>
</evidence>
<protein>
    <recommendedName>
        <fullName evidence="10">Maltose/maltodextrin transport system permease protein</fullName>
    </recommendedName>
</protein>
<dbReference type="Gene3D" id="1.10.3720.10">
    <property type="entry name" value="MetI-like"/>
    <property type="match status" value="1"/>
</dbReference>
<evidence type="ECO:0000256" key="1">
    <source>
        <dbReference type="ARBA" id="ARBA00004651"/>
    </source>
</evidence>
<keyword evidence="5 10" id="KW-0762">Sugar transport</keyword>
<dbReference type="PANTHER" id="PTHR47314:SF1">
    <property type="entry name" value="MALTOSE_MALTODEXTRIN TRANSPORT SYSTEM PERMEASE PROTEIN MALF"/>
    <property type="match status" value="1"/>
</dbReference>
<dbReference type="RefSeq" id="WP_002599348.1">
    <property type="nucleotide sequence ID" value="NZ_LTAY01000040.1"/>
</dbReference>
<dbReference type="Proteomes" id="UP000191448">
    <property type="component" value="Unassembled WGS sequence"/>
</dbReference>
<dbReference type="AlphaFoldDB" id="A0A1V4SUU6"/>
<keyword evidence="7 9" id="KW-1133">Transmembrane helix</keyword>
<dbReference type="Gene3D" id="1.20.58.370">
    <property type="entry name" value="MalF N-terminal region-like"/>
    <property type="match status" value="1"/>
</dbReference>
<feature type="transmembrane region" description="Helical" evidence="9">
    <location>
        <begin position="173"/>
        <end position="195"/>
    </location>
</feature>
<dbReference type="InterPro" id="IPR035906">
    <property type="entry name" value="MetI-like_sf"/>
</dbReference>
<proteinExistence type="inferred from homology"/>
<evidence type="ECO:0000256" key="8">
    <source>
        <dbReference type="ARBA" id="ARBA00023136"/>
    </source>
</evidence>
<name>A0A1V4SUU6_9CLOT</name>
<keyword evidence="4 10" id="KW-1003">Cell membrane</keyword>
<comment type="function">
    <text evidence="10">Part of the ABC transporter complex MalEFGK involved in maltose/maltodextrin import. Probably responsible for the translocation of the substrate across the membrane.</text>
</comment>
<dbReference type="PANTHER" id="PTHR47314">
    <property type="entry name" value="MALTOSE/MALTODEXTRIN TRANSPORT SYSTEM PERMEASE PROTEIN MALF"/>
    <property type="match status" value="1"/>
</dbReference>
<gene>
    <name evidence="12" type="primary">malF_1</name>
    <name evidence="12" type="ORF">CLTHE_17000</name>
</gene>
<keyword evidence="8 9" id="KW-0472">Membrane</keyword>
<comment type="subcellular location">
    <subcellularLocation>
        <location evidence="1 9">Cell membrane</location>
        <topology evidence="1 9">Multi-pass membrane protein</topology>
    </subcellularLocation>
</comment>
<evidence type="ECO:0000313" key="12">
    <source>
        <dbReference type="EMBL" id="OPX47664.1"/>
    </source>
</evidence>
<feature type="transmembrane region" description="Helical" evidence="9">
    <location>
        <begin position="143"/>
        <end position="166"/>
    </location>
</feature>
<evidence type="ECO:0000256" key="6">
    <source>
        <dbReference type="ARBA" id="ARBA00022692"/>
    </source>
</evidence>
<dbReference type="CDD" id="cd06261">
    <property type="entry name" value="TM_PBP2"/>
    <property type="match status" value="1"/>
</dbReference>
<dbReference type="GO" id="GO:0042956">
    <property type="term" value="P:maltodextrin transmembrane transport"/>
    <property type="evidence" value="ECO:0007669"/>
    <property type="project" value="TreeGrafter"/>
</dbReference>
<comment type="caution">
    <text evidence="10">Lacks conserved residue(s) required for the propagation of feature annotation.</text>
</comment>
<dbReference type="InterPro" id="IPR035277">
    <property type="entry name" value="MalF_N"/>
</dbReference>
<dbReference type="SUPFAM" id="SSF160964">
    <property type="entry name" value="MalF N-terminal region-like"/>
    <property type="match status" value="1"/>
</dbReference>
<dbReference type="PROSITE" id="PS50928">
    <property type="entry name" value="ABC_TM1"/>
    <property type="match status" value="1"/>
</dbReference>
<dbReference type="GO" id="GO:1990060">
    <property type="term" value="C:maltose transport complex"/>
    <property type="evidence" value="ECO:0007669"/>
    <property type="project" value="TreeGrafter"/>
</dbReference>
<feature type="transmembrane region" description="Helical" evidence="9">
    <location>
        <begin position="283"/>
        <end position="303"/>
    </location>
</feature>
<evidence type="ECO:0000256" key="10">
    <source>
        <dbReference type="RuleBase" id="RU367050"/>
    </source>
</evidence>
<feature type="transmembrane region" description="Helical" evidence="9">
    <location>
        <begin position="81"/>
        <end position="104"/>
    </location>
</feature>
<organism evidence="12 13">
    <name type="scientific">Clostridium thermobutyricum DSM 4928</name>
    <dbReference type="NCBI Taxonomy" id="1121339"/>
    <lineage>
        <taxon>Bacteria</taxon>
        <taxon>Bacillati</taxon>
        <taxon>Bacillota</taxon>
        <taxon>Clostridia</taxon>
        <taxon>Eubacteriales</taxon>
        <taxon>Clostridiaceae</taxon>
        <taxon>Clostridium</taxon>
    </lineage>
</organism>
<dbReference type="OrthoDB" id="9778687at2"/>
<dbReference type="GO" id="GO:0015423">
    <property type="term" value="F:ABC-type maltose transporter activity"/>
    <property type="evidence" value="ECO:0007669"/>
    <property type="project" value="TreeGrafter"/>
</dbReference>
<evidence type="ECO:0000259" key="11">
    <source>
        <dbReference type="PROSITE" id="PS50928"/>
    </source>
</evidence>
<evidence type="ECO:0000256" key="4">
    <source>
        <dbReference type="ARBA" id="ARBA00022475"/>
    </source>
</evidence>
<keyword evidence="3 9" id="KW-0813">Transport</keyword>
<dbReference type="EMBL" id="LTAY01000040">
    <property type="protein sequence ID" value="OPX47664.1"/>
    <property type="molecule type" value="Genomic_DNA"/>
</dbReference>
<sequence>MKKAKGDTLLIKPVRENGQAAKYLGPALISITILSLLPILYTIYISFTNYTIYTQGSAKFTGLHNYIEVLTGPFSKIFLPVFGWTIVFALVSTFGCFFVGLILAMLLNNSHMKEKGFYKGLLIIPWALPATIATLSWQGLLNTAYGAINTLLLNLHIISTPIPWLTNPECARAAVLFVNVWLGFPFMMCVCLGALSSIPKVYYEAASIDGASRFTQFRKITLPALAKTAYPLLISSFAFNFNNFNTIYLITKGLPPRVSTQWAGYTDILASSIYKLAVNFGKYNIGATLSVLVFIIVGTISFIQMKASGQFEEVD</sequence>
<comment type="caution">
    <text evidence="12">The sequence shown here is derived from an EMBL/GenBank/DDBJ whole genome shotgun (WGS) entry which is preliminary data.</text>
</comment>